<dbReference type="EMBL" id="MRCG01000010">
    <property type="protein sequence ID" value="OKH47116.1"/>
    <property type="molecule type" value="Genomic_DNA"/>
</dbReference>
<comment type="caution">
    <text evidence="9">The sequence shown here is derived from an EMBL/GenBank/DDBJ whole genome shotgun (WGS) entry which is preliminary data.</text>
</comment>
<organism evidence="9 10">
    <name type="scientific">Phormidium tenue NIES-30</name>
    <dbReference type="NCBI Taxonomy" id="549789"/>
    <lineage>
        <taxon>Bacteria</taxon>
        <taxon>Bacillati</taxon>
        <taxon>Cyanobacteriota</taxon>
        <taxon>Cyanophyceae</taxon>
        <taxon>Oscillatoriophycideae</taxon>
        <taxon>Oscillatoriales</taxon>
        <taxon>Oscillatoriaceae</taxon>
        <taxon>Phormidium</taxon>
    </lineage>
</organism>
<dbReference type="AlphaFoldDB" id="A0A1U7J3Z7"/>
<dbReference type="STRING" id="549789.NIES30_14120"/>
<dbReference type="InterPro" id="IPR001787">
    <property type="entry name" value="Ribosomal_bL21"/>
</dbReference>
<sequence length="132" mass="14336">MTYAIVETSGTQLRVEPGRFYDVDRLALDVDDQVTLDRVLFVSNDGESVVGQPVVEGATVVGSVVSHLRGRKVIVYKMQPKKKTRKKQGHRQELTRVMINSIEMNGKVIAGESAPAQADAPAKAAVEAEAES</sequence>
<dbReference type="HAMAP" id="MF_01363">
    <property type="entry name" value="Ribosomal_bL21"/>
    <property type="match status" value="1"/>
</dbReference>
<dbReference type="GO" id="GO:1990904">
    <property type="term" value="C:ribonucleoprotein complex"/>
    <property type="evidence" value="ECO:0007669"/>
    <property type="project" value="UniProtKB-KW"/>
</dbReference>
<dbReference type="GO" id="GO:0005737">
    <property type="term" value="C:cytoplasm"/>
    <property type="evidence" value="ECO:0007669"/>
    <property type="project" value="UniProtKB-ARBA"/>
</dbReference>
<keyword evidence="2 6" id="KW-0699">rRNA-binding</keyword>
<reference evidence="9 10" key="1">
    <citation type="submission" date="2016-11" db="EMBL/GenBank/DDBJ databases">
        <title>Draft Genome Sequences of Nine Cyanobacterial Strains from Diverse Habitats.</title>
        <authorList>
            <person name="Zhu T."/>
            <person name="Hou S."/>
            <person name="Lu X."/>
            <person name="Hess W.R."/>
        </authorList>
    </citation>
    <scope>NUCLEOTIDE SEQUENCE [LARGE SCALE GENOMIC DNA]</scope>
    <source>
        <strain evidence="9 10">NIES-30</strain>
    </source>
</reference>
<dbReference type="RefSeq" id="WP_073609064.1">
    <property type="nucleotide sequence ID" value="NZ_MRCG01000010.1"/>
</dbReference>
<keyword evidence="3 6" id="KW-0694">RNA-binding</keyword>
<dbReference type="GO" id="GO:0005840">
    <property type="term" value="C:ribosome"/>
    <property type="evidence" value="ECO:0007669"/>
    <property type="project" value="UniProtKB-KW"/>
</dbReference>
<dbReference type="PROSITE" id="PS01169">
    <property type="entry name" value="RIBOSOMAL_L21"/>
    <property type="match status" value="1"/>
</dbReference>
<protein>
    <recommendedName>
        <fullName evidence="6">Large ribosomal subunit protein bL21</fullName>
    </recommendedName>
</protein>
<evidence type="ECO:0000256" key="1">
    <source>
        <dbReference type="ARBA" id="ARBA00008563"/>
    </source>
</evidence>
<comment type="function">
    <text evidence="6 7">This protein binds to 23S rRNA in the presence of protein L20.</text>
</comment>
<evidence type="ECO:0000313" key="9">
    <source>
        <dbReference type="EMBL" id="OKH47116.1"/>
    </source>
</evidence>
<dbReference type="NCBIfam" id="TIGR00061">
    <property type="entry name" value="L21"/>
    <property type="match status" value="1"/>
</dbReference>
<dbReference type="InterPro" id="IPR018258">
    <property type="entry name" value="Ribosomal_bL21_CS"/>
</dbReference>
<evidence type="ECO:0000256" key="4">
    <source>
        <dbReference type="ARBA" id="ARBA00022980"/>
    </source>
</evidence>
<dbReference type="Pfam" id="PF00829">
    <property type="entry name" value="Ribosomal_L21p"/>
    <property type="match status" value="1"/>
</dbReference>
<evidence type="ECO:0000256" key="8">
    <source>
        <dbReference type="SAM" id="MobiDB-lite"/>
    </source>
</evidence>
<dbReference type="GO" id="GO:0019843">
    <property type="term" value="F:rRNA binding"/>
    <property type="evidence" value="ECO:0007669"/>
    <property type="project" value="UniProtKB-UniRule"/>
</dbReference>
<evidence type="ECO:0000313" key="10">
    <source>
        <dbReference type="Proteomes" id="UP000185557"/>
    </source>
</evidence>
<evidence type="ECO:0000256" key="6">
    <source>
        <dbReference type="HAMAP-Rule" id="MF_01363"/>
    </source>
</evidence>
<feature type="region of interest" description="Disordered" evidence="8">
    <location>
        <begin position="112"/>
        <end position="132"/>
    </location>
</feature>
<accession>A0A1U7J3Z7</accession>
<dbReference type="InterPro" id="IPR028909">
    <property type="entry name" value="bL21-like"/>
</dbReference>
<dbReference type="SUPFAM" id="SSF141091">
    <property type="entry name" value="L21p-like"/>
    <property type="match status" value="1"/>
</dbReference>
<comment type="similarity">
    <text evidence="1 6 7">Belongs to the bacterial ribosomal protein bL21 family.</text>
</comment>
<dbReference type="InterPro" id="IPR036164">
    <property type="entry name" value="bL21-like_sf"/>
</dbReference>
<proteinExistence type="inferred from homology"/>
<evidence type="ECO:0000256" key="7">
    <source>
        <dbReference type="RuleBase" id="RU000562"/>
    </source>
</evidence>
<dbReference type="OrthoDB" id="9813334at2"/>
<keyword evidence="4 6" id="KW-0689">Ribosomal protein</keyword>
<gene>
    <name evidence="6" type="primary">rplU</name>
    <name evidence="6" type="synonym">rpl21</name>
    <name evidence="9" type="ORF">NIES30_14120</name>
</gene>
<keyword evidence="10" id="KW-1185">Reference proteome</keyword>
<dbReference type="PANTHER" id="PTHR21349">
    <property type="entry name" value="50S RIBOSOMAL PROTEIN L21"/>
    <property type="match status" value="1"/>
</dbReference>
<comment type="subunit">
    <text evidence="6">Part of the 50S ribosomal subunit. Contacts protein L20.</text>
</comment>
<dbReference type="Proteomes" id="UP000185557">
    <property type="component" value="Unassembled WGS sequence"/>
</dbReference>
<name>A0A1U7J3Z7_9CYAN</name>
<dbReference type="GO" id="GO:0006412">
    <property type="term" value="P:translation"/>
    <property type="evidence" value="ECO:0007669"/>
    <property type="project" value="UniProtKB-UniRule"/>
</dbReference>
<dbReference type="GO" id="GO:0003735">
    <property type="term" value="F:structural constituent of ribosome"/>
    <property type="evidence" value="ECO:0007669"/>
    <property type="project" value="InterPro"/>
</dbReference>
<evidence type="ECO:0000256" key="3">
    <source>
        <dbReference type="ARBA" id="ARBA00022884"/>
    </source>
</evidence>
<dbReference type="PANTHER" id="PTHR21349:SF0">
    <property type="entry name" value="LARGE RIBOSOMAL SUBUNIT PROTEIN BL21M"/>
    <property type="match status" value="1"/>
</dbReference>
<keyword evidence="5 6" id="KW-0687">Ribonucleoprotein</keyword>
<evidence type="ECO:0000256" key="5">
    <source>
        <dbReference type="ARBA" id="ARBA00023274"/>
    </source>
</evidence>
<evidence type="ECO:0000256" key="2">
    <source>
        <dbReference type="ARBA" id="ARBA00022730"/>
    </source>
</evidence>